<feature type="compositionally biased region" description="Acidic residues" evidence="1">
    <location>
        <begin position="78"/>
        <end position="88"/>
    </location>
</feature>
<gene>
    <name evidence="2" type="ORF">SAMN04489718_3976</name>
</gene>
<evidence type="ECO:0000313" key="3">
    <source>
        <dbReference type="Proteomes" id="UP000199301"/>
    </source>
</evidence>
<accession>A0A1H1GYH7</accession>
<dbReference type="STRING" id="995062.SAMN04489718_3976"/>
<proteinExistence type="predicted"/>
<dbReference type="Proteomes" id="UP000199301">
    <property type="component" value="Unassembled WGS sequence"/>
</dbReference>
<evidence type="ECO:0000313" key="2">
    <source>
        <dbReference type="EMBL" id="SDR18189.1"/>
    </source>
</evidence>
<organism evidence="2 3">
    <name type="scientific">Actinopolyspora saharensis</name>
    <dbReference type="NCBI Taxonomy" id="995062"/>
    <lineage>
        <taxon>Bacteria</taxon>
        <taxon>Bacillati</taxon>
        <taxon>Actinomycetota</taxon>
        <taxon>Actinomycetes</taxon>
        <taxon>Actinopolysporales</taxon>
        <taxon>Actinopolysporaceae</taxon>
        <taxon>Actinopolyspora</taxon>
    </lineage>
</organism>
<keyword evidence="3" id="KW-1185">Reference proteome</keyword>
<name>A0A1H1GYH7_9ACTN</name>
<reference evidence="3" key="1">
    <citation type="submission" date="2016-10" db="EMBL/GenBank/DDBJ databases">
        <authorList>
            <person name="Varghese N."/>
            <person name="Submissions S."/>
        </authorList>
    </citation>
    <scope>NUCLEOTIDE SEQUENCE [LARGE SCALE GENOMIC DNA]</scope>
    <source>
        <strain evidence="3">DSM 45459</strain>
    </source>
</reference>
<evidence type="ECO:0000256" key="1">
    <source>
        <dbReference type="SAM" id="MobiDB-lite"/>
    </source>
</evidence>
<dbReference type="EMBL" id="FNKO01000002">
    <property type="protein sequence ID" value="SDR18189.1"/>
    <property type="molecule type" value="Genomic_DNA"/>
</dbReference>
<feature type="region of interest" description="Disordered" evidence="1">
    <location>
        <begin position="69"/>
        <end position="109"/>
    </location>
</feature>
<dbReference type="AlphaFoldDB" id="A0A1H1GYH7"/>
<protein>
    <submittedName>
        <fullName evidence="2">Uncharacterized protein</fullName>
    </submittedName>
</protein>
<sequence length="109" mass="11850">MVAFALRRRFRDVLFRRGGGRPFRTDHEHAAFAGGAAYLRVMTRGLRARRVAGAVLAALALLLGAACEDTGGGGGDQQEQEQEQDGEQQDGNQQEQDGEQQQEQESGGY</sequence>